<dbReference type="EMBL" id="LT671827">
    <property type="protein sequence ID" value="SHO79617.1"/>
    <property type="molecule type" value="Genomic_DNA"/>
</dbReference>
<evidence type="ECO:0000313" key="1">
    <source>
        <dbReference type="EMBL" id="SHO79617.1"/>
    </source>
</evidence>
<protein>
    <submittedName>
        <fullName evidence="1">Uncharacterized protein</fullName>
    </submittedName>
</protein>
<dbReference type="OMA" id="VEWIMRY"/>
<sequence length="471" mass="55275">MLEWYQERLKESRSRLLQGSADSYHSNLLLINYAAQQHDIRTLRRLKPAAQIWSQRWKHEMGSSETRANLGGTALLSEKIDGILFVLAAKQGNWQVMLKLATSRHPRKRWTPQMCLAMLRSRGALDMITRIQHHLTPSKLGSSDNDNDDTPEHNDVVAKQILWSMFLREFWQYWQKPKLTSSNISKPLPSWITAALLDLYSKSGKVGPTLDLAWSYIQLHENKGRSSNRSQARILRNGSSRLLTSPNSLIPGPRILYYILKAVKLQEDSNAVLQAFAALTHTDLRPQGELNLAHPLFRQNKYIFEPDNNIILLVMDAMVKAETHSKDLPDKLLSFLRSVDRSWGSWRARMDPSWHPMFLDLRPIQRLLDLCLEMDAYRIVRQVLRFQQGLFRRELKWHTTPHKKRLWRQGLNELTMLREWTDTLAALRRRRWIIDDQAQSLYHMASQLAQLYRYCQPVRRSSRQFRRKQLE</sequence>
<keyword evidence="2" id="KW-1185">Reference proteome</keyword>
<evidence type="ECO:0000313" key="2">
    <source>
        <dbReference type="Proteomes" id="UP000186303"/>
    </source>
</evidence>
<gene>
    <name evidence="1" type="ORF">MSYG_3967</name>
</gene>
<dbReference type="VEuPathDB" id="FungiDB:MSYG_3967"/>
<proteinExistence type="predicted"/>
<dbReference type="Proteomes" id="UP000186303">
    <property type="component" value="Chromosome 7"/>
</dbReference>
<organism evidence="1 2">
    <name type="scientific">Malassezia sympodialis (strain ATCC 42132)</name>
    <name type="common">Atopic eczema-associated yeast</name>
    <dbReference type="NCBI Taxonomy" id="1230383"/>
    <lineage>
        <taxon>Eukaryota</taxon>
        <taxon>Fungi</taxon>
        <taxon>Dikarya</taxon>
        <taxon>Basidiomycota</taxon>
        <taxon>Ustilaginomycotina</taxon>
        <taxon>Malasseziomycetes</taxon>
        <taxon>Malasseziales</taxon>
        <taxon>Malasseziaceae</taxon>
        <taxon>Malassezia</taxon>
    </lineage>
</organism>
<accession>A0A1M8AB92</accession>
<reference evidence="2" key="1">
    <citation type="journal article" date="2017" name="Nucleic Acids Res.">
        <title>Proteogenomics produces comprehensive and highly accurate protein-coding gene annotation in a complete genome assembly of Malassezia sympodialis.</title>
        <authorList>
            <person name="Zhu Y."/>
            <person name="Engstroem P.G."/>
            <person name="Tellgren-Roth C."/>
            <person name="Baudo C.D."/>
            <person name="Kennell J.C."/>
            <person name="Sun S."/>
            <person name="Billmyre R.B."/>
            <person name="Schroeder M.S."/>
            <person name="Andersson A."/>
            <person name="Holm T."/>
            <person name="Sigurgeirsson B."/>
            <person name="Wu G."/>
            <person name="Sankaranarayanan S.R."/>
            <person name="Siddharthan R."/>
            <person name="Sanyal K."/>
            <person name="Lundeberg J."/>
            <person name="Nystedt B."/>
            <person name="Boekhout T."/>
            <person name="Dawson T.L. Jr."/>
            <person name="Heitman J."/>
            <person name="Scheynius A."/>
            <person name="Lehtioe J."/>
        </authorList>
    </citation>
    <scope>NUCLEOTIDE SEQUENCE [LARGE SCALE GENOMIC DNA]</scope>
    <source>
        <strain evidence="2">ATCC 42132</strain>
    </source>
</reference>
<name>A0A1M8AB92_MALS4</name>
<dbReference type="OrthoDB" id="3352386at2759"/>
<dbReference type="AlphaFoldDB" id="A0A1M8AB92"/>